<dbReference type="Proteomes" id="UP001515480">
    <property type="component" value="Unassembled WGS sequence"/>
</dbReference>
<accession>A0AB34JSU0</accession>
<dbReference type="EMBL" id="JBGBPQ010000005">
    <property type="protein sequence ID" value="KAL1524068.1"/>
    <property type="molecule type" value="Genomic_DNA"/>
</dbReference>
<dbReference type="SUPFAM" id="SSF50156">
    <property type="entry name" value="PDZ domain-like"/>
    <property type="match status" value="1"/>
</dbReference>
<evidence type="ECO:0000313" key="3">
    <source>
        <dbReference type="EMBL" id="KAL1524068.1"/>
    </source>
</evidence>
<dbReference type="SMART" id="SM00228">
    <property type="entry name" value="PDZ"/>
    <property type="match status" value="1"/>
</dbReference>
<evidence type="ECO:0000256" key="1">
    <source>
        <dbReference type="SAM" id="MobiDB-lite"/>
    </source>
</evidence>
<dbReference type="Pfam" id="PF00595">
    <property type="entry name" value="PDZ"/>
    <property type="match status" value="1"/>
</dbReference>
<feature type="domain" description="PDZ" evidence="2">
    <location>
        <begin position="97"/>
        <end position="167"/>
    </location>
</feature>
<comment type="caution">
    <text evidence="3">The sequence shown here is derived from an EMBL/GenBank/DDBJ whole genome shotgun (WGS) entry which is preliminary data.</text>
</comment>
<dbReference type="InterPro" id="IPR036034">
    <property type="entry name" value="PDZ_sf"/>
</dbReference>
<feature type="compositionally biased region" description="Basic and acidic residues" evidence="1">
    <location>
        <begin position="177"/>
        <end position="218"/>
    </location>
</feature>
<evidence type="ECO:0000313" key="4">
    <source>
        <dbReference type="Proteomes" id="UP001515480"/>
    </source>
</evidence>
<proteinExistence type="predicted"/>
<dbReference type="PROSITE" id="PS50106">
    <property type="entry name" value="PDZ"/>
    <property type="match status" value="1"/>
</dbReference>
<feature type="region of interest" description="Disordered" evidence="1">
    <location>
        <begin position="171"/>
        <end position="218"/>
    </location>
</feature>
<reference evidence="3 4" key="1">
    <citation type="journal article" date="2024" name="Science">
        <title>Giant polyketide synthase enzymes in the biosynthesis of giant marine polyether toxins.</title>
        <authorList>
            <person name="Fallon T.R."/>
            <person name="Shende V.V."/>
            <person name="Wierzbicki I.H."/>
            <person name="Pendleton A.L."/>
            <person name="Watervoot N.F."/>
            <person name="Auber R.P."/>
            <person name="Gonzalez D.J."/>
            <person name="Wisecaver J.H."/>
            <person name="Moore B.S."/>
        </authorList>
    </citation>
    <scope>NUCLEOTIDE SEQUENCE [LARGE SCALE GENOMIC DNA]</scope>
    <source>
        <strain evidence="3 4">12B1</strain>
    </source>
</reference>
<protein>
    <recommendedName>
        <fullName evidence="2">PDZ domain-containing protein</fullName>
    </recommendedName>
</protein>
<dbReference type="Gene3D" id="2.30.42.10">
    <property type="match status" value="1"/>
</dbReference>
<dbReference type="AlphaFoldDB" id="A0AB34JSU0"/>
<gene>
    <name evidence="3" type="ORF">AB1Y20_018979</name>
</gene>
<keyword evidence="4" id="KW-1185">Reference proteome</keyword>
<name>A0AB34JSU0_PRYPA</name>
<sequence>MKCALNVELETSANTGTPTTNETMSKCDALHVQKQWLSELVTELEGFQLAEDALDNSAHARLSTPVKKKRLLPQLHRKKPAQHNVARLTTTIDPRMGHVGITVSNAPHGPGVRVDHVVPPDLAARAGLQKGDVIISINGVTPQHHGHAIALIEGGTTALSIVFERHALLNSPQRSSGEGDFRINQRSSGDAENRNTRRPPDVNRGSSDVEVRSSPEVV</sequence>
<organism evidence="3 4">
    <name type="scientific">Prymnesium parvum</name>
    <name type="common">Toxic golden alga</name>
    <dbReference type="NCBI Taxonomy" id="97485"/>
    <lineage>
        <taxon>Eukaryota</taxon>
        <taxon>Haptista</taxon>
        <taxon>Haptophyta</taxon>
        <taxon>Prymnesiophyceae</taxon>
        <taxon>Prymnesiales</taxon>
        <taxon>Prymnesiaceae</taxon>
        <taxon>Prymnesium</taxon>
    </lineage>
</organism>
<evidence type="ECO:0000259" key="2">
    <source>
        <dbReference type="PROSITE" id="PS50106"/>
    </source>
</evidence>
<dbReference type="InterPro" id="IPR001478">
    <property type="entry name" value="PDZ"/>
</dbReference>